<dbReference type="AlphaFoldDB" id="A0A841SQK7"/>
<dbReference type="InterPro" id="IPR000182">
    <property type="entry name" value="GNAT_dom"/>
</dbReference>
<keyword evidence="1 4" id="KW-0808">Transferase</keyword>
<evidence type="ECO:0000313" key="5">
    <source>
        <dbReference type="Proteomes" id="UP000535838"/>
    </source>
</evidence>
<protein>
    <submittedName>
        <fullName evidence="4">GNAT family N-acetyltransferase</fullName>
    </submittedName>
</protein>
<dbReference type="SUPFAM" id="SSF55729">
    <property type="entry name" value="Acyl-CoA N-acyltransferases (Nat)"/>
    <property type="match status" value="1"/>
</dbReference>
<gene>
    <name evidence="4" type="ORF">H7B67_03395</name>
</gene>
<dbReference type="InterPro" id="IPR016181">
    <property type="entry name" value="Acyl_CoA_acyltransferase"/>
</dbReference>
<dbReference type="CDD" id="cd04301">
    <property type="entry name" value="NAT_SF"/>
    <property type="match status" value="1"/>
</dbReference>
<keyword evidence="2" id="KW-0012">Acyltransferase</keyword>
<dbReference type="GO" id="GO:0016747">
    <property type="term" value="F:acyltransferase activity, transferring groups other than amino-acyl groups"/>
    <property type="evidence" value="ECO:0007669"/>
    <property type="project" value="InterPro"/>
</dbReference>
<evidence type="ECO:0000256" key="2">
    <source>
        <dbReference type="ARBA" id="ARBA00023315"/>
    </source>
</evidence>
<accession>A0A841SQK7</accession>
<dbReference type="Proteomes" id="UP000535838">
    <property type="component" value="Unassembled WGS sequence"/>
</dbReference>
<dbReference type="PROSITE" id="PS51186">
    <property type="entry name" value="GNAT"/>
    <property type="match status" value="1"/>
</dbReference>
<proteinExistence type="predicted"/>
<evidence type="ECO:0000256" key="1">
    <source>
        <dbReference type="ARBA" id="ARBA00022679"/>
    </source>
</evidence>
<dbReference type="Pfam" id="PF00583">
    <property type="entry name" value="Acetyltransf_1"/>
    <property type="match status" value="1"/>
</dbReference>
<dbReference type="Gene3D" id="3.40.630.30">
    <property type="match status" value="1"/>
</dbReference>
<dbReference type="PANTHER" id="PTHR43877">
    <property type="entry name" value="AMINOALKYLPHOSPHONATE N-ACETYLTRANSFERASE-RELATED-RELATED"/>
    <property type="match status" value="1"/>
</dbReference>
<dbReference type="EMBL" id="JACJVQ010000003">
    <property type="protein sequence ID" value="MBB6633159.1"/>
    <property type="molecule type" value="Genomic_DNA"/>
</dbReference>
<comment type="caution">
    <text evidence="4">The sequence shown here is derived from an EMBL/GenBank/DDBJ whole genome shotgun (WGS) entry which is preliminary data.</text>
</comment>
<organism evidence="4 5">
    <name type="scientific">Cohnella thailandensis</name>
    <dbReference type="NCBI Taxonomy" id="557557"/>
    <lineage>
        <taxon>Bacteria</taxon>
        <taxon>Bacillati</taxon>
        <taxon>Bacillota</taxon>
        <taxon>Bacilli</taxon>
        <taxon>Bacillales</taxon>
        <taxon>Paenibacillaceae</taxon>
        <taxon>Cohnella</taxon>
    </lineage>
</organism>
<feature type="domain" description="N-acetyltransferase" evidence="3">
    <location>
        <begin position="14"/>
        <end position="151"/>
    </location>
</feature>
<evidence type="ECO:0000259" key="3">
    <source>
        <dbReference type="PROSITE" id="PS51186"/>
    </source>
</evidence>
<evidence type="ECO:0000313" key="4">
    <source>
        <dbReference type="EMBL" id="MBB6633159.1"/>
    </source>
</evidence>
<dbReference type="InterPro" id="IPR050832">
    <property type="entry name" value="Bact_Acetyltransf"/>
</dbReference>
<name>A0A841SQK7_9BACL</name>
<sequence length="151" mass="17436">MGINRTTSEGCCRIMIREMTVNDYDQMIELWSRIEGLAISNADSKSNIEKYLNRNKGLSCVYEEEGRIAGTILCGHDGRRGFIYHVAVDPEFRQRKIGQRMVDLCLGKLKEEGIDKCHIFVLDDNEVGNRFWSRTGWDRRSGFSVYSRDTD</sequence>
<keyword evidence="5" id="KW-1185">Reference proteome</keyword>
<reference evidence="4 5" key="1">
    <citation type="submission" date="2020-08" db="EMBL/GenBank/DDBJ databases">
        <title>Cohnella phylogeny.</title>
        <authorList>
            <person name="Dunlap C."/>
        </authorList>
    </citation>
    <scope>NUCLEOTIDE SEQUENCE [LARGE SCALE GENOMIC DNA]</scope>
    <source>
        <strain evidence="4 5">DSM 25241</strain>
    </source>
</reference>